<evidence type="ECO:0000256" key="5">
    <source>
        <dbReference type="ARBA" id="ARBA00023034"/>
    </source>
</evidence>
<dbReference type="AlphaFoldDB" id="A0A0N5CZ88"/>
<evidence type="ECO:0000256" key="7">
    <source>
        <dbReference type="ARBA" id="ARBA00037078"/>
    </source>
</evidence>
<dbReference type="GO" id="GO:0031902">
    <property type="term" value="C:late endosome membrane"/>
    <property type="evidence" value="ECO:0007669"/>
    <property type="project" value="TreeGrafter"/>
</dbReference>
<dbReference type="GO" id="GO:0015031">
    <property type="term" value="P:protein transport"/>
    <property type="evidence" value="ECO:0007669"/>
    <property type="project" value="UniProtKB-KW"/>
</dbReference>
<dbReference type="PANTHER" id="PTHR21230:SF1">
    <property type="entry name" value="GOLGI SNAP RECEPTOR COMPLEX MEMBER 2"/>
    <property type="match status" value="1"/>
</dbReference>
<dbReference type="GO" id="GO:0006906">
    <property type="term" value="P:vesicle fusion"/>
    <property type="evidence" value="ECO:0007669"/>
    <property type="project" value="TreeGrafter"/>
</dbReference>
<accession>A0A0N5CZ88</accession>
<dbReference type="OMA" id="KQIDGNC"/>
<dbReference type="STRING" id="103827.A0A0N5CZ88"/>
<dbReference type="CDD" id="cd15863">
    <property type="entry name" value="SNARE_GS27"/>
    <property type="match status" value="1"/>
</dbReference>
<dbReference type="GO" id="GO:0005789">
    <property type="term" value="C:endoplasmic reticulum membrane"/>
    <property type="evidence" value="ECO:0007669"/>
    <property type="project" value="TreeGrafter"/>
</dbReference>
<protein>
    <submittedName>
        <fullName evidence="14">Golgi SNAP receptor complex member 2</fullName>
    </submittedName>
</protein>
<dbReference type="GO" id="GO:0000149">
    <property type="term" value="F:SNARE binding"/>
    <property type="evidence" value="ECO:0007669"/>
    <property type="project" value="TreeGrafter"/>
</dbReference>
<keyword evidence="3 10" id="KW-0653">Protein transport</keyword>
<keyword evidence="6 10" id="KW-0472">Membrane</keyword>
<evidence type="ECO:0000256" key="2">
    <source>
        <dbReference type="ARBA" id="ARBA00022692"/>
    </source>
</evidence>
<evidence type="ECO:0000256" key="4">
    <source>
        <dbReference type="ARBA" id="ARBA00022989"/>
    </source>
</evidence>
<dbReference type="WBParaSite" id="TCLT_0000579601-mRNA-1">
    <property type="protein sequence ID" value="TCLT_0000579601-mRNA-1"/>
    <property type="gene ID" value="TCLT_0000579601"/>
</dbReference>
<evidence type="ECO:0000256" key="10">
    <source>
        <dbReference type="PIRNR" id="PIRNR028865"/>
    </source>
</evidence>
<organism evidence="14">
    <name type="scientific">Thelazia callipaeda</name>
    <name type="common">Oriental eyeworm</name>
    <name type="synonym">Parasitic nematode</name>
    <dbReference type="NCBI Taxonomy" id="103827"/>
    <lineage>
        <taxon>Eukaryota</taxon>
        <taxon>Metazoa</taxon>
        <taxon>Ecdysozoa</taxon>
        <taxon>Nematoda</taxon>
        <taxon>Chromadorea</taxon>
        <taxon>Rhabditida</taxon>
        <taxon>Spirurina</taxon>
        <taxon>Spiruromorpha</taxon>
        <taxon>Thelazioidea</taxon>
        <taxon>Thelaziidae</taxon>
        <taxon>Thelazia</taxon>
    </lineage>
</organism>
<evidence type="ECO:0000313" key="12">
    <source>
        <dbReference type="EMBL" id="VDN03072.1"/>
    </source>
</evidence>
<keyword evidence="13" id="KW-1185">Reference proteome</keyword>
<evidence type="ECO:0000313" key="14">
    <source>
        <dbReference type="WBParaSite" id="TCLT_0000579601-mRNA-1"/>
    </source>
</evidence>
<name>A0A0N5CZ88_THECL</name>
<evidence type="ECO:0000256" key="8">
    <source>
        <dbReference type="ARBA" id="ARBA00037862"/>
    </source>
</evidence>
<reference evidence="12 13" key="2">
    <citation type="submission" date="2018-11" db="EMBL/GenBank/DDBJ databases">
        <authorList>
            <consortium name="Pathogen Informatics"/>
        </authorList>
    </citation>
    <scope>NUCLEOTIDE SEQUENCE [LARGE SCALE GENOMIC DNA]</scope>
</reference>
<reference evidence="14" key="1">
    <citation type="submission" date="2017-02" db="UniProtKB">
        <authorList>
            <consortium name="WormBaseParasite"/>
        </authorList>
    </citation>
    <scope>IDENTIFICATION</scope>
</reference>
<evidence type="ECO:0000313" key="13">
    <source>
        <dbReference type="Proteomes" id="UP000276776"/>
    </source>
</evidence>
<comment type="subcellular location">
    <subcellularLocation>
        <location evidence="8">Golgi apparatus</location>
        <location evidence="8">cis-Golgi network membrane</location>
        <topology evidence="8">Single-pass type IV membrane protein</topology>
    </subcellularLocation>
</comment>
<evidence type="ECO:0000256" key="1">
    <source>
        <dbReference type="ARBA" id="ARBA00022448"/>
    </source>
</evidence>
<dbReference type="EMBL" id="UYYF01004363">
    <property type="protein sequence ID" value="VDN03072.1"/>
    <property type="molecule type" value="Genomic_DNA"/>
</dbReference>
<dbReference type="GO" id="GO:0031201">
    <property type="term" value="C:SNARE complex"/>
    <property type="evidence" value="ECO:0007669"/>
    <property type="project" value="TreeGrafter"/>
</dbReference>
<evidence type="ECO:0000256" key="11">
    <source>
        <dbReference type="SAM" id="Phobius"/>
    </source>
</evidence>
<keyword evidence="1 10" id="KW-0813">Transport</keyword>
<keyword evidence="2 11" id="KW-0812">Transmembrane</keyword>
<comment type="similarity">
    <text evidence="9 10">Belongs to the GOSR2 family.</text>
</comment>
<sequence length="214" mass="25119">MESLYQETNLLVQRVQLDLGILEGAKNENDAQKIIPSIYQRLKQIDENCQRLDVLTRKEPPHRRRTVKYKVDQLRFDYESLQMAVNSMHMRLTNHWRAIAEREELLTQRFRPNETTLVQIEDNELVLHDRLKSSHSAMDELIGHSSAILEQIRLQGMGLRGIKRKILDVGVTLGLSSTTLRIIEKRLSEDSIIFCVGCIFVLLFMYVFYQFWKS</sequence>
<evidence type="ECO:0000256" key="6">
    <source>
        <dbReference type="ARBA" id="ARBA00023136"/>
    </source>
</evidence>
<dbReference type="PIRSF" id="PIRSF028865">
    <property type="entry name" value="Membrin-2"/>
    <property type="match status" value="1"/>
</dbReference>
<keyword evidence="4 11" id="KW-1133">Transmembrane helix</keyword>
<dbReference type="PANTHER" id="PTHR21230">
    <property type="entry name" value="VESICLE TRANSPORT V-SNARE PROTEIN VTI1-RELATED"/>
    <property type="match status" value="1"/>
</dbReference>
<dbReference type="GO" id="GO:0005794">
    <property type="term" value="C:Golgi apparatus"/>
    <property type="evidence" value="ECO:0007669"/>
    <property type="project" value="UniProtKB-SubCell"/>
</dbReference>
<comment type="function">
    <text evidence="7 10">Involved in transport of proteins from the cis/medial-Golgi to the trans-Golgi network.</text>
</comment>
<feature type="transmembrane region" description="Helical" evidence="11">
    <location>
        <begin position="191"/>
        <end position="212"/>
    </location>
</feature>
<dbReference type="OrthoDB" id="158360at2759"/>
<dbReference type="Pfam" id="PF12352">
    <property type="entry name" value="V-SNARE_C"/>
    <property type="match status" value="1"/>
</dbReference>
<evidence type="ECO:0000256" key="9">
    <source>
        <dbReference type="ARBA" id="ARBA00038172"/>
    </source>
</evidence>
<dbReference type="GO" id="GO:0012507">
    <property type="term" value="C:ER to Golgi transport vesicle membrane"/>
    <property type="evidence" value="ECO:0007669"/>
    <property type="project" value="TreeGrafter"/>
</dbReference>
<dbReference type="GO" id="GO:0005484">
    <property type="term" value="F:SNAP receptor activity"/>
    <property type="evidence" value="ECO:0007669"/>
    <property type="project" value="InterPro"/>
</dbReference>
<keyword evidence="5" id="KW-0333">Golgi apparatus</keyword>
<gene>
    <name evidence="12" type="ORF">TCLT_LOCUS5785</name>
</gene>
<dbReference type="InterPro" id="IPR027027">
    <property type="entry name" value="GOSR2/Membrin/Bos1"/>
</dbReference>
<proteinExistence type="inferred from homology"/>
<dbReference type="Proteomes" id="UP000276776">
    <property type="component" value="Unassembled WGS sequence"/>
</dbReference>
<evidence type="ECO:0000256" key="3">
    <source>
        <dbReference type="ARBA" id="ARBA00022927"/>
    </source>
</evidence>